<protein>
    <submittedName>
        <fullName evidence="3">Biotin-protein ligase</fullName>
        <ecNumber evidence="3">6.3.4.15</ecNumber>
    </submittedName>
</protein>
<dbReference type="AlphaFoldDB" id="A0A1W1CKF4"/>
<sequence length="211" mass="24150">MKIVSLKSVSSTQLYLKDKIASKELEAPIAVVAELQTEGIGSRNNSWISEEGNLFLSFALPLEALPIDLKLESASIYFAFILKEILVSFGSNLFLKWPNDFYIDEKKIGGMITNVVANTIVCGVGINFVSSVDSFGKLDIDINKDTLLECYFQNLEKKILWKQVFSKYKLEFYRNKRFFTHKDNHKISLDRVILEDDGSITIDNERIYSRR</sequence>
<dbReference type="InterPro" id="IPR004143">
    <property type="entry name" value="BPL_LPL_catalytic"/>
</dbReference>
<evidence type="ECO:0000313" key="3">
    <source>
        <dbReference type="EMBL" id="SFV66183.1"/>
    </source>
</evidence>
<accession>A0A1W1CKF4</accession>
<dbReference type="InterPro" id="IPR004408">
    <property type="entry name" value="Biotin_CoA_COase_ligase"/>
</dbReference>
<feature type="domain" description="BPL/LPL catalytic" evidence="2">
    <location>
        <begin position="1"/>
        <end position="180"/>
    </location>
</feature>
<dbReference type="SUPFAM" id="SSF55681">
    <property type="entry name" value="Class II aaRS and biotin synthetases"/>
    <property type="match status" value="1"/>
</dbReference>
<reference evidence="3" key="1">
    <citation type="submission" date="2016-10" db="EMBL/GenBank/DDBJ databases">
        <authorList>
            <person name="de Groot N.N."/>
        </authorList>
    </citation>
    <scope>NUCLEOTIDE SEQUENCE</scope>
</reference>
<dbReference type="PROSITE" id="PS51733">
    <property type="entry name" value="BPL_LPL_CATALYTIC"/>
    <property type="match status" value="1"/>
</dbReference>
<dbReference type="EMBL" id="FPHH01000091">
    <property type="protein sequence ID" value="SFV66183.1"/>
    <property type="molecule type" value="Genomic_DNA"/>
</dbReference>
<dbReference type="InterPro" id="IPR045864">
    <property type="entry name" value="aa-tRNA-synth_II/BPL/LPL"/>
</dbReference>
<keyword evidence="1 3" id="KW-0436">Ligase</keyword>
<dbReference type="PANTHER" id="PTHR12835">
    <property type="entry name" value="BIOTIN PROTEIN LIGASE"/>
    <property type="match status" value="1"/>
</dbReference>
<dbReference type="EC" id="6.3.4.15" evidence="3"/>
<dbReference type="PANTHER" id="PTHR12835:SF5">
    <property type="entry name" value="BIOTIN--PROTEIN LIGASE"/>
    <property type="match status" value="1"/>
</dbReference>
<dbReference type="Pfam" id="PF03099">
    <property type="entry name" value="BPL_LplA_LipB"/>
    <property type="match status" value="1"/>
</dbReference>
<dbReference type="NCBIfam" id="TIGR00121">
    <property type="entry name" value="birA_ligase"/>
    <property type="match status" value="1"/>
</dbReference>
<proteinExistence type="predicted"/>
<gene>
    <name evidence="3" type="ORF">MNB_SM-5-1035</name>
</gene>
<name>A0A1W1CKF4_9ZZZZ</name>
<evidence type="ECO:0000259" key="2">
    <source>
        <dbReference type="PROSITE" id="PS51733"/>
    </source>
</evidence>
<dbReference type="GO" id="GO:0005737">
    <property type="term" value="C:cytoplasm"/>
    <property type="evidence" value="ECO:0007669"/>
    <property type="project" value="TreeGrafter"/>
</dbReference>
<organism evidence="3">
    <name type="scientific">hydrothermal vent metagenome</name>
    <dbReference type="NCBI Taxonomy" id="652676"/>
    <lineage>
        <taxon>unclassified sequences</taxon>
        <taxon>metagenomes</taxon>
        <taxon>ecological metagenomes</taxon>
    </lineage>
</organism>
<dbReference type="Gene3D" id="3.30.930.10">
    <property type="entry name" value="Bira Bifunctional Protein, Domain 2"/>
    <property type="match status" value="1"/>
</dbReference>
<dbReference type="GO" id="GO:0004077">
    <property type="term" value="F:biotin--[biotin carboxyl-carrier protein] ligase activity"/>
    <property type="evidence" value="ECO:0007669"/>
    <property type="project" value="UniProtKB-EC"/>
</dbReference>
<evidence type="ECO:0000256" key="1">
    <source>
        <dbReference type="ARBA" id="ARBA00022598"/>
    </source>
</evidence>
<dbReference type="NCBIfam" id="NF006294">
    <property type="entry name" value="PRK08477.1"/>
    <property type="match status" value="1"/>
</dbReference>